<accession>A0AAV7AMI6</accession>
<dbReference type="Proteomes" id="UP000824782">
    <property type="component" value="Unassembled WGS sequence"/>
</dbReference>
<organism evidence="2 3">
    <name type="scientific">Engystomops pustulosus</name>
    <name type="common">Tungara frog</name>
    <name type="synonym">Physalaemus pustulosus</name>
    <dbReference type="NCBI Taxonomy" id="76066"/>
    <lineage>
        <taxon>Eukaryota</taxon>
        <taxon>Metazoa</taxon>
        <taxon>Chordata</taxon>
        <taxon>Craniata</taxon>
        <taxon>Vertebrata</taxon>
        <taxon>Euteleostomi</taxon>
        <taxon>Amphibia</taxon>
        <taxon>Batrachia</taxon>
        <taxon>Anura</taxon>
        <taxon>Neobatrachia</taxon>
        <taxon>Hyloidea</taxon>
        <taxon>Leptodactylidae</taxon>
        <taxon>Leiuperinae</taxon>
        <taxon>Engystomops</taxon>
    </lineage>
</organism>
<evidence type="ECO:0000313" key="3">
    <source>
        <dbReference type="Proteomes" id="UP000824782"/>
    </source>
</evidence>
<keyword evidence="1" id="KW-0472">Membrane</keyword>
<keyword evidence="1" id="KW-1133">Transmembrane helix</keyword>
<name>A0AAV7AMI6_ENGPU</name>
<gene>
    <name evidence="2" type="ORF">GDO81_015677</name>
</gene>
<dbReference type="EMBL" id="WNYA01000007">
    <property type="protein sequence ID" value="KAG8562436.1"/>
    <property type="molecule type" value="Genomic_DNA"/>
</dbReference>
<comment type="caution">
    <text evidence="2">The sequence shown here is derived from an EMBL/GenBank/DDBJ whole genome shotgun (WGS) entry which is preliminary data.</text>
</comment>
<protein>
    <submittedName>
        <fullName evidence="2">Uncharacterized protein</fullName>
    </submittedName>
</protein>
<feature type="transmembrane region" description="Helical" evidence="1">
    <location>
        <begin position="93"/>
        <end position="109"/>
    </location>
</feature>
<proteinExistence type="predicted"/>
<evidence type="ECO:0000313" key="2">
    <source>
        <dbReference type="EMBL" id="KAG8562436.1"/>
    </source>
</evidence>
<dbReference type="AlphaFoldDB" id="A0AAV7AMI6"/>
<keyword evidence="3" id="KW-1185">Reference proteome</keyword>
<keyword evidence="1" id="KW-0812">Transmembrane</keyword>
<sequence>MPPAYKSTHVHNQNGQNRSSTDLLLLPDHFSKNHHHVSQLWFRIIDGVPRPRRGGDRERTLKQLELRWIYELNTLEPNGLNNLRWIYPYKRNALILFTCTLAFLHLWTFKPIPARSHCMCQNRRSSSALWSWNH</sequence>
<reference evidence="2" key="1">
    <citation type="thesis" date="2020" institute="ProQuest LLC" country="789 East Eisenhower Parkway, Ann Arbor, MI, USA">
        <title>Comparative Genomics and Chromosome Evolution.</title>
        <authorList>
            <person name="Mudd A.B."/>
        </authorList>
    </citation>
    <scope>NUCLEOTIDE SEQUENCE</scope>
    <source>
        <strain evidence="2">237g6f4</strain>
        <tissue evidence="2">Blood</tissue>
    </source>
</reference>
<evidence type="ECO:0000256" key="1">
    <source>
        <dbReference type="SAM" id="Phobius"/>
    </source>
</evidence>